<dbReference type="GO" id="GO:0006412">
    <property type="term" value="P:translation"/>
    <property type="evidence" value="ECO:0007669"/>
    <property type="project" value="InterPro"/>
</dbReference>
<dbReference type="InterPro" id="IPR001857">
    <property type="entry name" value="Ribosomal_bL19"/>
</dbReference>
<name>A0A1Y2CJ24_9BASI</name>
<gene>
    <name evidence="4" type="ORF">BCR35DRAFT_311027</name>
</gene>
<evidence type="ECO:0000256" key="2">
    <source>
        <dbReference type="ARBA" id="ARBA00022980"/>
    </source>
</evidence>
<dbReference type="SUPFAM" id="SSF50104">
    <property type="entry name" value="Translation proteins SH3-like domain"/>
    <property type="match status" value="1"/>
</dbReference>
<keyword evidence="2" id="KW-0689">Ribosomal protein</keyword>
<dbReference type="GO" id="GO:0005762">
    <property type="term" value="C:mitochondrial large ribosomal subunit"/>
    <property type="evidence" value="ECO:0007669"/>
    <property type="project" value="TreeGrafter"/>
</dbReference>
<proteinExistence type="inferred from homology"/>
<evidence type="ECO:0008006" key="6">
    <source>
        <dbReference type="Google" id="ProtNLM"/>
    </source>
</evidence>
<keyword evidence="5" id="KW-1185">Reference proteome</keyword>
<evidence type="ECO:0000313" key="5">
    <source>
        <dbReference type="Proteomes" id="UP000193467"/>
    </source>
</evidence>
<dbReference type="Pfam" id="PF01245">
    <property type="entry name" value="Ribosomal_L19"/>
    <property type="match status" value="1"/>
</dbReference>
<comment type="caution">
    <text evidence="4">The sequence shown here is derived from an EMBL/GenBank/DDBJ whole genome shotgun (WGS) entry which is preliminary data.</text>
</comment>
<dbReference type="STRING" id="106004.A0A1Y2CJ24"/>
<evidence type="ECO:0000313" key="4">
    <source>
        <dbReference type="EMBL" id="ORY46305.1"/>
    </source>
</evidence>
<organism evidence="4 5">
    <name type="scientific">Leucosporidium creatinivorum</name>
    <dbReference type="NCBI Taxonomy" id="106004"/>
    <lineage>
        <taxon>Eukaryota</taxon>
        <taxon>Fungi</taxon>
        <taxon>Dikarya</taxon>
        <taxon>Basidiomycota</taxon>
        <taxon>Pucciniomycotina</taxon>
        <taxon>Microbotryomycetes</taxon>
        <taxon>Leucosporidiales</taxon>
        <taxon>Leucosporidium</taxon>
    </lineage>
</organism>
<comment type="similarity">
    <text evidence="1">Belongs to the bacterial ribosomal protein bL19 family.</text>
</comment>
<protein>
    <recommendedName>
        <fullName evidence="6">Translation protein SH3-like domain-containing protein</fullName>
    </recommendedName>
</protein>
<sequence>MSLTASFKRLALSSSSRPTCSTTAPTSQLRLISSSSSAPSSAYPYSATAQVIPSSSTPSLPLTDSLLRTLNQHLTSQHPLASHYNSLLSRRSPSRLLPGSVLTITSYTSLPTPENPSPSTNTFSGVLIAIRRRHAGRDTSIRLRNMVGRTGVEISYKVFSPMVKDIKVVAPATRSGPPIVAKDGTQAQRKKPTLRASKRAKMYFVRDQPNRLVGVGGIVKQAREREAQLEKRRR</sequence>
<dbReference type="AlphaFoldDB" id="A0A1Y2CJ24"/>
<keyword evidence="3" id="KW-0687">Ribonucleoprotein</keyword>
<reference evidence="4 5" key="1">
    <citation type="submission" date="2016-07" db="EMBL/GenBank/DDBJ databases">
        <title>Pervasive Adenine N6-methylation of Active Genes in Fungi.</title>
        <authorList>
            <consortium name="DOE Joint Genome Institute"/>
            <person name="Mondo S.J."/>
            <person name="Dannebaum R.O."/>
            <person name="Kuo R.C."/>
            <person name="Labutti K."/>
            <person name="Haridas S."/>
            <person name="Kuo A."/>
            <person name="Salamov A."/>
            <person name="Ahrendt S.R."/>
            <person name="Lipzen A."/>
            <person name="Sullivan W."/>
            <person name="Andreopoulos W.B."/>
            <person name="Clum A."/>
            <person name="Lindquist E."/>
            <person name="Daum C."/>
            <person name="Ramamoorthy G.K."/>
            <person name="Gryganskyi A."/>
            <person name="Culley D."/>
            <person name="Magnuson J.K."/>
            <person name="James T.Y."/>
            <person name="O'Malley M.A."/>
            <person name="Stajich J.E."/>
            <person name="Spatafora J.W."/>
            <person name="Visel A."/>
            <person name="Grigoriev I.V."/>
        </authorList>
    </citation>
    <scope>NUCLEOTIDE SEQUENCE [LARGE SCALE GENOMIC DNA]</scope>
    <source>
        <strain evidence="4 5">62-1032</strain>
    </source>
</reference>
<dbReference type="InterPro" id="IPR038657">
    <property type="entry name" value="Ribosomal_bL19_sf"/>
</dbReference>
<dbReference type="OrthoDB" id="4726at2759"/>
<dbReference type="GO" id="GO:0003735">
    <property type="term" value="F:structural constituent of ribosome"/>
    <property type="evidence" value="ECO:0007669"/>
    <property type="project" value="InterPro"/>
</dbReference>
<evidence type="ECO:0000256" key="3">
    <source>
        <dbReference type="ARBA" id="ARBA00023274"/>
    </source>
</evidence>
<accession>A0A1Y2CJ24</accession>
<dbReference type="EMBL" id="MCGR01000120">
    <property type="protein sequence ID" value="ORY46305.1"/>
    <property type="molecule type" value="Genomic_DNA"/>
</dbReference>
<dbReference type="Proteomes" id="UP000193467">
    <property type="component" value="Unassembled WGS sequence"/>
</dbReference>
<dbReference type="PANTHER" id="PTHR15680">
    <property type="entry name" value="RIBOSOMAL PROTEIN L19"/>
    <property type="match status" value="1"/>
</dbReference>
<dbReference type="Gene3D" id="2.30.30.790">
    <property type="match status" value="1"/>
</dbReference>
<dbReference type="InParanoid" id="A0A1Y2CJ24"/>
<dbReference type="InterPro" id="IPR008991">
    <property type="entry name" value="Translation_prot_SH3-like_sf"/>
</dbReference>
<evidence type="ECO:0000256" key="1">
    <source>
        <dbReference type="ARBA" id="ARBA00005781"/>
    </source>
</evidence>
<dbReference type="PANTHER" id="PTHR15680:SF9">
    <property type="entry name" value="LARGE RIBOSOMAL SUBUNIT PROTEIN BL19M"/>
    <property type="match status" value="1"/>
</dbReference>